<organism evidence="2 3">
    <name type="scientific">Pseudoxanthomonas gei</name>
    <dbReference type="NCBI Taxonomy" id="1383030"/>
    <lineage>
        <taxon>Bacteria</taxon>
        <taxon>Pseudomonadati</taxon>
        <taxon>Pseudomonadota</taxon>
        <taxon>Gammaproteobacteria</taxon>
        <taxon>Lysobacterales</taxon>
        <taxon>Lysobacteraceae</taxon>
        <taxon>Pseudoxanthomonas</taxon>
    </lineage>
</organism>
<feature type="transmembrane region" description="Helical" evidence="1">
    <location>
        <begin position="176"/>
        <end position="205"/>
    </location>
</feature>
<proteinExistence type="predicted"/>
<feature type="transmembrane region" description="Helical" evidence="1">
    <location>
        <begin position="335"/>
        <end position="358"/>
    </location>
</feature>
<protein>
    <recommendedName>
        <fullName evidence="4">4-amino-4-deoxy-L-arabinose transferase</fullName>
    </recommendedName>
</protein>
<evidence type="ECO:0000313" key="3">
    <source>
        <dbReference type="Proteomes" id="UP001429354"/>
    </source>
</evidence>
<feature type="transmembrane region" description="Helical" evidence="1">
    <location>
        <begin position="370"/>
        <end position="387"/>
    </location>
</feature>
<dbReference type="EMBL" id="QOVG01000003">
    <property type="protein sequence ID" value="NDK38379.1"/>
    <property type="molecule type" value="Genomic_DNA"/>
</dbReference>
<evidence type="ECO:0000256" key="1">
    <source>
        <dbReference type="SAM" id="Phobius"/>
    </source>
</evidence>
<name>A0ABX0AGK8_9GAMM</name>
<dbReference type="RefSeq" id="WP_162348941.1">
    <property type="nucleotide sequence ID" value="NZ_QOVG01000003.1"/>
</dbReference>
<comment type="caution">
    <text evidence="2">The sequence shown here is derived from an EMBL/GenBank/DDBJ whole genome shotgun (WGS) entry which is preliminary data.</text>
</comment>
<keyword evidence="1" id="KW-0812">Transmembrane</keyword>
<feature type="transmembrane region" description="Helical" evidence="1">
    <location>
        <begin position="399"/>
        <end position="419"/>
    </location>
</feature>
<evidence type="ECO:0008006" key="4">
    <source>
        <dbReference type="Google" id="ProtNLM"/>
    </source>
</evidence>
<keyword evidence="1" id="KW-1133">Transmembrane helix</keyword>
<dbReference type="Proteomes" id="UP001429354">
    <property type="component" value="Unassembled WGS sequence"/>
</dbReference>
<feature type="transmembrane region" description="Helical" evidence="1">
    <location>
        <begin position="303"/>
        <end position="323"/>
    </location>
</feature>
<feature type="transmembrane region" description="Helical" evidence="1">
    <location>
        <begin position="148"/>
        <end position="164"/>
    </location>
</feature>
<feature type="transmembrane region" description="Helical" evidence="1">
    <location>
        <begin position="90"/>
        <end position="111"/>
    </location>
</feature>
<feature type="transmembrane region" description="Helical" evidence="1">
    <location>
        <begin position="14"/>
        <end position="37"/>
    </location>
</feature>
<keyword evidence="3" id="KW-1185">Reference proteome</keyword>
<reference evidence="2 3" key="1">
    <citation type="submission" date="2018-07" db="EMBL/GenBank/DDBJ databases">
        <title>Whole genome Sequencing of Pseudoxanthomonas gei KCTC 32298 (T).</title>
        <authorList>
            <person name="Kumar S."/>
            <person name="Bansal K."/>
            <person name="Kaur A."/>
            <person name="Patil P."/>
            <person name="Sharma S."/>
            <person name="Patil P.B."/>
        </authorList>
    </citation>
    <scope>NUCLEOTIDE SEQUENCE [LARGE SCALE GENOMIC DNA]</scope>
    <source>
        <strain evidence="2 3">KCTC 32298</strain>
    </source>
</reference>
<evidence type="ECO:0000313" key="2">
    <source>
        <dbReference type="EMBL" id="NDK38379.1"/>
    </source>
</evidence>
<feature type="transmembrane region" description="Helical" evidence="1">
    <location>
        <begin position="251"/>
        <end position="267"/>
    </location>
</feature>
<accession>A0ABX0AGK8</accession>
<sequence>MSIPPDRLPQRQGWLLKLLWLASAGFATTGLAAMFALSPKVLYADPWRFTGHFLSTAWPWKVLDADNGHREILPNLVRVAELHWLDGNQWLQIVVGALLACATIAVLANAIRREPVPPLAKAAALLVAVLGIFWLGNERSLAHGSESVHAYLVMLCLVSASWLLSGADADRSPGLLAAVVALGTVATYSFGSGIACFAAFLAMLLLRRAPWRPVAVIAAAALAAVLLHLALGNSGVDPAMRFSPVEQLSTLLRWLSAAFVYAGWPLLDPKLAAAIPVEMVRAPSLVVAQAYEHAFGPVMLARWPHLVIGLAGCLWLALASHACHRRPQRQRVEQVGLAMAWFGLTVGLLVAVSRAGYFIQHPSQVVAPRYLPWSSLFWAGLAMSAAIRSEPRRLYRRSLAILLIGVVLVPSQLWMAHLADHTRSTAGMTGLGVAVGVLDPAMVLGESVLGEVTETRPLLQRAQKSVFAWPETQAMGKPVKSSQPVPVQHLQLRPVDNALGPPGYAVSFDLEASPCARLLLVDAQGVASGMAIRKDRHGHWQGWALASAGWQARVVAFCNRPLAAIPVN</sequence>
<keyword evidence="1" id="KW-0472">Membrane</keyword>
<gene>
    <name evidence="2" type="ORF">DT603_05925</name>
</gene>
<feature type="transmembrane region" description="Helical" evidence="1">
    <location>
        <begin position="211"/>
        <end position="231"/>
    </location>
</feature>
<feature type="transmembrane region" description="Helical" evidence="1">
    <location>
        <begin position="118"/>
        <end position="136"/>
    </location>
</feature>